<reference evidence="4" key="1">
    <citation type="submission" date="2016-10" db="EMBL/GenBank/DDBJ databases">
        <authorList>
            <person name="Varghese N."/>
            <person name="Submissions S."/>
        </authorList>
    </citation>
    <scope>NUCLEOTIDE SEQUENCE [LARGE SCALE GENOMIC DNA]</scope>
    <source>
        <strain evidence="4">DSM 25751</strain>
    </source>
</reference>
<evidence type="ECO:0000313" key="4">
    <source>
        <dbReference type="Proteomes" id="UP000198564"/>
    </source>
</evidence>
<dbReference type="RefSeq" id="WP_218141914.1">
    <property type="nucleotide sequence ID" value="NZ_FNYW01000005.1"/>
</dbReference>
<dbReference type="InterPro" id="IPR016181">
    <property type="entry name" value="Acyl_CoA_acyltransferase"/>
</dbReference>
<feature type="domain" description="N-acetyltransferase" evidence="2">
    <location>
        <begin position="2"/>
        <end position="158"/>
    </location>
</feature>
<sequence>MIKLRPIEENDNKIMGEIIQKTLEKRALNLPGTAYFDPHLFQLHDYYKKIKHAYWVIVKNGEVIGGCGIGRFGQSETIGELQKLYILDEEQGQGYAHLLIKKALAFAEEKYDACYIDTFASLNKANSLYEKYGFLKLSEPLEGYEHNACDTWYLKSFD</sequence>
<keyword evidence="4" id="KW-1185">Reference proteome</keyword>
<evidence type="ECO:0000259" key="2">
    <source>
        <dbReference type="PROSITE" id="PS51186"/>
    </source>
</evidence>
<accession>A0A1H6S7W7</accession>
<dbReference type="InterPro" id="IPR000182">
    <property type="entry name" value="GNAT_dom"/>
</dbReference>
<dbReference type="AlphaFoldDB" id="A0A1H6S7W7"/>
<dbReference type="GO" id="GO:0008080">
    <property type="term" value="F:N-acetyltransferase activity"/>
    <property type="evidence" value="ECO:0007669"/>
    <property type="project" value="InterPro"/>
</dbReference>
<proteinExistence type="predicted"/>
<dbReference type="STRING" id="1130080.SAMN04488113_1054"/>
<dbReference type="Pfam" id="PF00583">
    <property type="entry name" value="Acetyltransf_1"/>
    <property type="match status" value="1"/>
</dbReference>
<dbReference type="Gene3D" id="3.40.630.30">
    <property type="match status" value="1"/>
</dbReference>
<dbReference type="PROSITE" id="PS51186">
    <property type="entry name" value="GNAT"/>
    <property type="match status" value="1"/>
</dbReference>
<dbReference type="EMBL" id="FNYW01000005">
    <property type="protein sequence ID" value="SEI60130.1"/>
    <property type="molecule type" value="Genomic_DNA"/>
</dbReference>
<dbReference type="PANTHER" id="PTHR13947">
    <property type="entry name" value="GNAT FAMILY N-ACETYLTRANSFERASE"/>
    <property type="match status" value="1"/>
</dbReference>
<dbReference type="CDD" id="cd04301">
    <property type="entry name" value="NAT_SF"/>
    <property type="match status" value="1"/>
</dbReference>
<name>A0A1H6S7W7_9LACT</name>
<keyword evidence="1 3" id="KW-0808">Transferase</keyword>
<organism evidence="3 4">
    <name type="scientific">Alkalibacterium gilvum</name>
    <dbReference type="NCBI Taxonomy" id="1130080"/>
    <lineage>
        <taxon>Bacteria</taxon>
        <taxon>Bacillati</taxon>
        <taxon>Bacillota</taxon>
        <taxon>Bacilli</taxon>
        <taxon>Lactobacillales</taxon>
        <taxon>Carnobacteriaceae</taxon>
        <taxon>Alkalibacterium</taxon>
    </lineage>
</organism>
<dbReference type="InterPro" id="IPR050769">
    <property type="entry name" value="NAT_camello-type"/>
</dbReference>
<protein>
    <submittedName>
        <fullName evidence="3">Putative acetyltransferase</fullName>
    </submittedName>
</protein>
<evidence type="ECO:0000256" key="1">
    <source>
        <dbReference type="ARBA" id="ARBA00022679"/>
    </source>
</evidence>
<dbReference type="SUPFAM" id="SSF55729">
    <property type="entry name" value="Acyl-CoA N-acyltransferases (Nat)"/>
    <property type="match status" value="1"/>
</dbReference>
<dbReference type="PANTHER" id="PTHR13947:SF37">
    <property type="entry name" value="LD18367P"/>
    <property type="match status" value="1"/>
</dbReference>
<dbReference type="Proteomes" id="UP000198564">
    <property type="component" value="Unassembled WGS sequence"/>
</dbReference>
<gene>
    <name evidence="3" type="ORF">SAMN04488113_1054</name>
</gene>
<evidence type="ECO:0000313" key="3">
    <source>
        <dbReference type="EMBL" id="SEI60130.1"/>
    </source>
</evidence>